<keyword evidence="4" id="KW-0732">Signal</keyword>
<protein>
    <submittedName>
        <fullName evidence="5">Uncharacterized protein</fullName>
    </submittedName>
</protein>
<evidence type="ECO:0000256" key="2">
    <source>
        <dbReference type="ARBA" id="ARBA00022801"/>
    </source>
</evidence>
<evidence type="ECO:0000313" key="5">
    <source>
        <dbReference type="EMBL" id="KAG6947674.1"/>
    </source>
</evidence>
<sequence>MARVFAAAVTLAVFVTSGTSVSTKTSNYFVTPEAPDYNNEVVAKLLANVNSLRNPGEAYAVFDWDNTCLFGDVSATSMFYQVDNLNFRFSPDEFESIFALGYNATSSSDTCFPNGTSSVIGQDAKGADVTLVAALADMAKDYQVLYDAYIAPTYNLTNGSAASTTLSEIKETTEFLNFRAKLSFLLYSLIVMDGGNEYSECSLTNAMMVYPRLLVGMTEDEIRTSIRASIRWNLAESLDSFTYTSTGDLVVEGSYSKGLRVFSGQEATMRALREAGVEVYIISASPELFAEEAGDLLGLGYLVPKTNVYGGRFTTDAAGKFSGKLQEDYPTTWGPGKATVVKSILMQIHEGAAPIYASGDSDGDCEMFSTVRDGIVDTNNRLMDNSTCIYSYYEKACLYFGTTEPITNNAYLLQGQDKSIGTWITSGFTTEDGANYSSGVATNDGCTVYKFLDK</sequence>
<dbReference type="Proteomes" id="UP000709295">
    <property type="component" value="Unassembled WGS sequence"/>
</dbReference>
<organism evidence="5 6">
    <name type="scientific">Phytophthora aleatoria</name>
    <dbReference type="NCBI Taxonomy" id="2496075"/>
    <lineage>
        <taxon>Eukaryota</taxon>
        <taxon>Sar</taxon>
        <taxon>Stramenopiles</taxon>
        <taxon>Oomycota</taxon>
        <taxon>Peronosporomycetes</taxon>
        <taxon>Peronosporales</taxon>
        <taxon>Peronosporaceae</taxon>
        <taxon>Phytophthora</taxon>
    </lineage>
</organism>
<dbReference type="GO" id="GO:0016787">
    <property type="term" value="F:hydrolase activity"/>
    <property type="evidence" value="ECO:0007669"/>
    <property type="project" value="UniProtKB-KW"/>
</dbReference>
<keyword evidence="6" id="KW-1185">Reference proteome</keyword>
<dbReference type="GO" id="GO:0046872">
    <property type="term" value="F:metal ion binding"/>
    <property type="evidence" value="ECO:0007669"/>
    <property type="project" value="UniProtKB-KW"/>
</dbReference>
<evidence type="ECO:0000313" key="6">
    <source>
        <dbReference type="Proteomes" id="UP000709295"/>
    </source>
</evidence>
<name>A0A8J5IHU4_9STRA</name>
<dbReference type="EMBL" id="JAENGY010001675">
    <property type="protein sequence ID" value="KAG6947674.1"/>
    <property type="molecule type" value="Genomic_DNA"/>
</dbReference>
<dbReference type="PANTHER" id="PTHR43344">
    <property type="entry name" value="PHOSPHOSERINE PHOSPHATASE"/>
    <property type="match status" value="1"/>
</dbReference>
<proteinExistence type="predicted"/>
<evidence type="ECO:0000256" key="4">
    <source>
        <dbReference type="SAM" id="SignalP"/>
    </source>
</evidence>
<dbReference type="PANTHER" id="PTHR43344:SF13">
    <property type="entry name" value="PHOSPHATASE RV3661-RELATED"/>
    <property type="match status" value="1"/>
</dbReference>
<evidence type="ECO:0000256" key="3">
    <source>
        <dbReference type="ARBA" id="ARBA00022842"/>
    </source>
</evidence>
<keyword evidence="2" id="KW-0378">Hydrolase</keyword>
<dbReference type="InterPro" id="IPR050582">
    <property type="entry name" value="HAD-like_SerB"/>
</dbReference>
<gene>
    <name evidence="5" type="ORF">JG688_00015437</name>
</gene>
<feature type="chain" id="PRO_5035232367" evidence="4">
    <location>
        <begin position="21"/>
        <end position="454"/>
    </location>
</feature>
<reference evidence="5" key="1">
    <citation type="submission" date="2021-01" db="EMBL/GenBank/DDBJ databases">
        <title>Phytophthora aleatoria, a newly-described species from Pinus radiata is distinct from Phytophthora cactorum isolates based on comparative genomics.</title>
        <authorList>
            <person name="Mcdougal R."/>
            <person name="Panda P."/>
            <person name="Williams N."/>
            <person name="Studholme D.J."/>
        </authorList>
    </citation>
    <scope>NUCLEOTIDE SEQUENCE</scope>
    <source>
        <strain evidence="5">NZFS 4037</strain>
    </source>
</reference>
<keyword evidence="3" id="KW-0460">Magnesium</keyword>
<comment type="caution">
    <text evidence="5">The sequence shown here is derived from an EMBL/GenBank/DDBJ whole genome shotgun (WGS) entry which is preliminary data.</text>
</comment>
<dbReference type="AlphaFoldDB" id="A0A8J5IHU4"/>
<dbReference type="Pfam" id="PF12710">
    <property type="entry name" value="HAD"/>
    <property type="match status" value="1"/>
</dbReference>
<keyword evidence="1" id="KW-0479">Metal-binding</keyword>
<evidence type="ECO:0000256" key="1">
    <source>
        <dbReference type="ARBA" id="ARBA00022723"/>
    </source>
</evidence>
<feature type="signal peptide" evidence="4">
    <location>
        <begin position="1"/>
        <end position="20"/>
    </location>
</feature>
<accession>A0A8J5IHU4</accession>